<dbReference type="Gene3D" id="3.40.30.10">
    <property type="entry name" value="Glutaredoxin"/>
    <property type="match status" value="2"/>
</dbReference>
<protein>
    <recommendedName>
        <fullName evidence="2">Thioredoxin domain-containing protein</fullName>
    </recommendedName>
</protein>
<dbReference type="OrthoDB" id="78947at2759"/>
<dbReference type="InterPro" id="IPR045108">
    <property type="entry name" value="TXNDC17-like"/>
</dbReference>
<gene>
    <name evidence="3" type="ORF">THRCLA_23482</name>
</gene>
<dbReference type="Proteomes" id="UP000243217">
    <property type="component" value="Unassembled WGS sequence"/>
</dbReference>
<comment type="similarity">
    <text evidence="1">Belongs to the thioredoxin family.</text>
</comment>
<dbReference type="AlphaFoldDB" id="A0A1V9Y411"/>
<accession>A0A1V9Y411</accession>
<dbReference type="InterPro" id="IPR036249">
    <property type="entry name" value="Thioredoxin-like_sf"/>
</dbReference>
<feature type="domain" description="Thioredoxin" evidence="2">
    <location>
        <begin position="196"/>
        <end position="289"/>
    </location>
</feature>
<evidence type="ECO:0000259" key="2">
    <source>
        <dbReference type="Pfam" id="PF06110"/>
    </source>
</evidence>
<evidence type="ECO:0000313" key="4">
    <source>
        <dbReference type="Proteomes" id="UP000243217"/>
    </source>
</evidence>
<dbReference type="GO" id="GO:0005829">
    <property type="term" value="C:cytosol"/>
    <property type="evidence" value="ECO:0007669"/>
    <property type="project" value="TreeGrafter"/>
</dbReference>
<dbReference type="GO" id="GO:0047134">
    <property type="term" value="F:protein-disulfide reductase [NAD(P)H] activity"/>
    <property type="evidence" value="ECO:0007669"/>
    <property type="project" value="InterPro"/>
</dbReference>
<name>A0A1V9Y411_9STRA</name>
<comment type="caution">
    <text evidence="3">The sequence shown here is derived from an EMBL/GenBank/DDBJ whole genome shotgun (WGS) entry which is preliminary data.</text>
</comment>
<feature type="domain" description="Thioredoxin" evidence="2">
    <location>
        <begin position="62"/>
        <end position="179"/>
    </location>
</feature>
<dbReference type="PANTHER" id="PTHR12452:SF0">
    <property type="entry name" value="THIOREDOXIN DOMAIN-CONTAINING PROTEIN 17"/>
    <property type="match status" value="1"/>
</dbReference>
<proteinExistence type="inferred from homology"/>
<reference evidence="3 4" key="1">
    <citation type="journal article" date="2014" name="Genome Biol. Evol.">
        <title>The secreted proteins of Achlya hypogyna and Thraustotheca clavata identify the ancestral oomycete secretome and reveal gene acquisitions by horizontal gene transfer.</title>
        <authorList>
            <person name="Misner I."/>
            <person name="Blouin N."/>
            <person name="Leonard G."/>
            <person name="Richards T.A."/>
            <person name="Lane C.E."/>
        </authorList>
    </citation>
    <scope>NUCLEOTIDE SEQUENCE [LARGE SCALE GENOMIC DNA]</scope>
    <source>
        <strain evidence="3 4">ATCC 34112</strain>
    </source>
</reference>
<organism evidence="3 4">
    <name type="scientific">Thraustotheca clavata</name>
    <dbReference type="NCBI Taxonomy" id="74557"/>
    <lineage>
        <taxon>Eukaryota</taxon>
        <taxon>Sar</taxon>
        <taxon>Stramenopiles</taxon>
        <taxon>Oomycota</taxon>
        <taxon>Saprolegniomycetes</taxon>
        <taxon>Saprolegniales</taxon>
        <taxon>Achlyaceae</taxon>
        <taxon>Thraustotheca</taxon>
    </lineage>
</organism>
<sequence length="320" mass="36460">MRSQPMSFLKLFRFSMAILLGTSVLYMLTMFRMSGPGEGNELSVGRLGASQSVANRRFEAGSFDEAKTFLESVSLSDGPVYIVLMSGKRDGEYWCGDCRNADKPISEAFAKAPSNARLLEVSVGEPAQWRQASNPFRIHRLFTVSRIPAVLEYKGNLKTSNLLLEKFAKDKELLEYLFQVNTKELKSSKIKDITTVDELQNVISNYDNSYPLFLFFISGNDQDTGRLWCPHCDSAAVPVEYYFLRYSPSNAIMFKVITSENYDAWMDSNNPFRQQNLVDVNGLPALFRAVPDSTPSLVFDEYAEYFEEREKLIQFYEKPL</sequence>
<dbReference type="SUPFAM" id="SSF52833">
    <property type="entry name" value="Thioredoxin-like"/>
    <property type="match status" value="2"/>
</dbReference>
<dbReference type="EMBL" id="JNBS01005287">
    <property type="protein sequence ID" value="OQR80453.1"/>
    <property type="molecule type" value="Genomic_DNA"/>
</dbReference>
<dbReference type="PANTHER" id="PTHR12452">
    <property type="entry name" value="42-9-9 PROTEIN-RELATED"/>
    <property type="match status" value="1"/>
</dbReference>
<dbReference type="Pfam" id="PF06110">
    <property type="entry name" value="TXD17-like_Trx"/>
    <property type="match status" value="2"/>
</dbReference>
<evidence type="ECO:0000256" key="1">
    <source>
        <dbReference type="ARBA" id="ARBA00008987"/>
    </source>
</evidence>
<keyword evidence="4" id="KW-1185">Reference proteome</keyword>
<dbReference type="InterPro" id="IPR010357">
    <property type="entry name" value="TXNDC17_dom"/>
</dbReference>
<evidence type="ECO:0000313" key="3">
    <source>
        <dbReference type="EMBL" id="OQR80453.1"/>
    </source>
</evidence>